<dbReference type="eggNOG" id="KOG3872">
    <property type="taxonomic scope" value="Eukaryota"/>
</dbReference>
<evidence type="ECO:0000313" key="6">
    <source>
        <dbReference type="Proteomes" id="UP000002624"/>
    </source>
</evidence>
<evidence type="ECO:0000256" key="2">
    <source>
        <dbReference type="SAM" id="MobiDB-lite"/>
    </source>
</evidence>
<dbReference type="OMA" id="VEHAGFM"/>
<sequence>MTAVASPPSVQSGPRLGWHPAVDGGQGTLTPSNSDEGLRMFMPRKSVQRANSSSSLNSNSSSTSTIIANSQHSNANHASNESGSAASKKKPYKYSWSNSKAEPVSGVTNARSQPVSITPSGTSASSAMSALHQPTPVAPSQHALQNQQQNGSRLTNGALPSDPPAILTLLPVNGTFERKQITVPYFPEVLRVGRQTNAKTVPTPVNGYFDSKVLSRQHAEVWADRAGKIWIRDVKSSNGTFVNGQRLSPENRDSEPHELREHDTLELGIDIVSEDQKSIVHHKVSAKVEHAGIYGPNMNILDLSFGDIDPTAGGGLLPSHLSLPLSHMRGRPGSAASVGSNRSNQSAAGNHVGILHQQRQMNYWISPISIEQVVKRLSSEMKQAKQQAHDLNQTNNFLSHLVSHDILEKERAKHSPTESHGGGRLVNGRPKMPKVDQISRFSDPPAPPPQQPLPEKPDAPPRTNSDSMPQPSLKRSDTEKPKAPIHSSANRESSQILSLIEALASAKKDLDAQGARVKELENLLLTERAAREQAEERARNLEGSVSEQKTDSEVVAVCEPHFTSENGTTVVVEEVSLVEPSEPEEPNLSSDSTLPQQSKTSSDAISQQLQQRLDSMIAEMDEMRKQVAKYKQSAEKAENEAFESRKSLGEMIEQVRRTQTETSAISSSEAIKIGLDDTHTEGDTLFDILNERLAQAKGPQNTSSTSHQLDQASKEVYGAYVKQRHKNMLDHSAPYASMLGVVLLGVGIMAYLNGWQRGDK</sequence>
<name>C6H720_AJECH</name>
<reference evidence="6" key="1">
    <citation type="submission" date="2009-05" db="EMBL/GenBank/DDBJ databases">
        <title>The genome sequence of Ajellomyces capsulatus strain H143.</title>
        <authorList>
            <person name="Champion M."/>
            <person name="Cuomo C.A."/>
            <person name="Ma L.-J."/>
            <person name="Henn M.R."/>
            <person name="Sil A."/>
            <person name="Goldman B."/>
            <person name="Young S.K."/>
            <person name="Kodira C.D."/>
            <person name="Zeng Q."/>
            <person name="Koehrsen M."/>
            <person name="Alvarado L."/>
            <person name="Berlin A.M."/>
            <person name="Borenstein D."/>
            <person name="Chen Z."/>
            <person name="Engels R."/>
            <person name="Freedman E."/>
            <person name="Gellesch M."/>
            <person name="Goldberg J."/>
            <person name="Griggs A."/>
            <person name="Gujja S."/>
            <person name="Heiman D.I."/>
            <person name="Hepburn T.A."/>
            <person name="Howarth C."/>
            <person name="Jen D."/>
            <person name="Larson L."/>
            <person name="Lewis B."/>
            <person name="Mehta T."/>
            <person name="Park D."/>
            <person name="Pearson M."/>
            <person name="Roberts A."/>
            <person name="Saif S."/>
            <person name="Shea T.D."/>
            <person name="Shenoy N."/>
            <person name="Sisk P."/>
            <person name="Stolte C."/>
            <person name="Sykes S."/>
            <person name="Walk T."/>
            <person name="White J."/>
            <person name="Yandava C."/>
            <person name="Klein B."/>
            <person name="McEwen J.G."/>
            <person name="Puccia R."/>
            <person name="Goldman G.H."/>
            <person name="Felipe M.S."/>
            <person name="Nino-Vega G."/>
            <person name="San-Blas G."/>
            <person name="Taylor J.W."/>
            <person name="Mendoza L."/>
            <person name="Galagan J.E."/>
            <person name="Nusbaum C."/>
            <person name="Birren B.W."/>
        </authorList>
    </citation>
    <scope>NUCLEOTIDE SEQUENCE [LARGE SCALE GENOMIC DNA]</scope>
    <source>
        <strain evidence="6">H143</strain>
    </source>
</reference>
<dbReference type="OrthoDB" id="687730at2759"/>
<feature type="compositionally biased region" description="Polar residues" evidence="2">
    <location>
        <begin position="593"/>
        <end position="608"/>
    </location>
</feature>
<keyword evidence="3" id="KW-0472">Membrane</keyword>
<feature type="compositionally biased region" description="Polar residues" evidence="2">
    <location>
        <begin position="106"/>
        <end position="128"/>
    </location>
</feature>
<dbReference type="HOGENOM" id="CLU_021864_0_0_1"/>
<dbReference type="STRING" id="544712.C6H720"/>
<keyword evidence="3" id="KW-0812">Transmembrane</keyword>
<feature type="transmembrane region" description="Helical" evidence="3">
    <location>
        <begin position="733"/>
        <end position="752"/>
    </location>
</feature>
<feature type="region of interest" description="Disordered" evidence="2">
    <location>
        <begin position="532"/>
        <end position="552"/>
    </location>
</feature>
<dbReference type="PROSITE" id="PS50006">
    <property type="entry name" value="FHA_DOMAIN"/>
    <property type="match status" value="1"/>
</dbReference>
<feature type="compositionally biased region" description="Polar residues" evidence="2">
    <location>
        <begin position="142"/>
        <end position="155"/>
    </location>
</feature>
<evidence type="ECO:0000256" key="1">
    <source>
        <dbReference type="SAM" id="Coils"/>
    </source>
</evidence>
<accession>C6H720</accession>
<feature type="compositionally biased region" description="Low complexity" evidence="2">
    <location>
        <begin position="50"/>
        <end position="86"/>
    </location>
</feature>
<dbReference type="InterPro" id="IPR051176">
    <property type="entry name" value="Cent_Immune-Sig_Mod"/>
</dbReference>
<evidence type="ECO:0000259" key="4">
    <source>
        <dbReference type="PROSITE" id="PS50006"/>
    </source>
</evidence>
<dbReference type="InterPro" id="IPR008984">
    <property type="entry name" value="SMAD_FHA_dom_sf"/>
</dbReference>
<dbReference type="VEuPathDB" id="FungiDB:HCDG_02221"/>
<proteinExistence type="predicted"/>
<dbReference type="InterPro" id="IPR000253">
    <property type="entry name" value="FHA_dom"/>
</dbReference>
<dbReference type="GO" id="GO:0005737">
    <property type="term" value="C:cytoplasm"/>
    <property type="evidence" value="ECO:0007669"/>
    <property type="project" value="TreeGrafter"/>
</dbReference>
<feature type="region of interest" description="Disordered" evidence="2">
    <location>
        <begin position="409"/>
        <end position="495"/>
    </location>
</feature>
<protein>
    <submittedName>
        <fullName evidence="5">Cytoplasm to vacuole targeting Vps64</fullName>
    </submittedName>
</protein>
<evidence type="ECO:0000256" key="3">
    <source>
        <dbReference type="SAM" id="Phobius"/>
    </source>
</evidence>
<keyword evidence="1" id="KW-0175">Coiled coil</keyword>
<dbReference type="Proteomes" id="UP000002624">
    <property type="component" value="Unassembled WGS sequence"/>
</dbReference>
<dbReference type="SMART" id="SM00240">
    <property type="entry name" value="FHA"/>
    <property type="match status" value="1"/>
</dbReference>
<feature type="coiled-coil region" evidence="1">
    <location>
        <begin position="374"/>
        <end position="401"/>
    </location>
</feature>
<dbReference type="AlphaFoldDB" id="C6H720"/>
<dbReference type="Gene3D" id="2.60.200.20">
    <property type="match status" value="1"/>
</dbReference>
<dbReference type="Pfam" id="PF00498">
    <property type="entry name" value="FHA"/>
    <property type="match status" value="1"/>
</dbReference>
<dbReference type="SUPFAM" id="SSF49879">
    <property type="entry name" value="SMAD/FHA domain"/>
    <property type="match status" value="1"/>
</dbReference>
<evidence type="ECO:0000313" key="5">
    <source>
        <dbReference type="EMBL" id="EER44191.1"/>
    </source>
</evidence>
<feature type="compositionally biased region" description="Low complexity" evidence="2">
    <location>
        <begin position="577"/>
        <end position="592"/>
    </location>
</feature>
<feature type="domain" description="FHA" evidence="4">
    <location>
        <begin position="190"/>
        <end position="247"/>
    </location>
</feature>
<dbReference type="EMBL" id="GG692420">
    <property type="protein sequence ID" value="EER44191.1"/>
    <property type="molecule type" value="Genomic_DNA"/>
</dbReference>
<feature type="region of interest" description="Disordered" evidence="2">
    <location>
        <begin position="577"/>
        <end position="608"/>
    </location>
</feature>
<dbReference type="FunFam" id="2.60.200.20:FF:000127">
    <property type="entry name" value="Uncharacterized protein C3H7.13"/>
    <property type="match status" value="1"/>
</dbReference>
<feature type="region of interest" description="Disordered" evidence="2">
    <location>
        <begin position="1"/>
        <end position="157"/>
    </location>
</feature>
<dbReference type="CDD" id="cd22679">
    <property type="entry name" value="FHA_SLMAP"/>
    <property type="match status" value="1"/>
</dbReference>
<dbReference type="PANTHER" id="PTHR15715:SF46">
    <property type="entry name" value="TO VACUOLE TARGETING VPS64, PUTATIVE (AFU_ORTHOLOGUE AFUA_2G02420)-RELATED"/>
    <property type="match status" value="1"/>
</dbReference>
<organism evidence="5 6">
    <name type="scientific">Ajellomyces capsulatus (strain H143)</name>
    <name type="common">Darling's disease fungus</name>
    <name type="synonym">Histoplasma capsulatum</name>
    <dbReference type="NCBI Taxonomy" id="544712"/>
    <lineage>
        <taxon>Eukaryota</taxon>
        <taxon>Fungi</taxon>
        <taxon>Dikarya</taxon>
        <taxon>Ascomycota</taxon>
        <taxon>Pezizomycotina</taxon>
        <taxon>Eurotiomycetes</taxon>
        <taxon>Eurotiomycetidae</taxon>
        <taxon>Onygenales</taxon>
        <taxon>Ajellomycetaceae</taxon>
        <taxon>Histoplasma</taxon>
    </lineage>
</organism>
<gene>
    <name evidence="5" type="ORF">HCDG_02221</name>
</gene>
<keyword evidence="3" id="KW-1133">Transmembrane helix</keyword>
<dbReference type="PANTHER" id="PTHR15715">
    <property type="entry name" value="CENTROSOMAL PROTEIN OF 170 KDA"/>
    <property type="match status" value="1"/>
</dbReference>
<feature type="compositionally biased region" description="Pro residues" evidence="2">
    <location>
        <begin position="444"/>
        <end position="454"/>
    </location>
</feature>